<evidence type="ECO:0000256" key="1">
    <source>
        <dbReference type="ARBA" id="ARBA00022603"/>
    </source>
</evidence>
<accession>A0A918ZKR3</accession>
<dbReference type="GO" id="GO:0017000">
    <property type="term" value="P:antibiotic biosynthetic process"/>
    <property type="evidence" value="ECO:0007669"/>
    <property type="project" value="UniProtKB-ARBA"/>
</dbReference>
<proteinExistence type="predicted"/>
<evidence type="ECO:0000313" key="4">
    <source>
        <dbReference type="EMBL" id="GHE56624.1"/>
    </source>
</evidence>
<organism evidence="4 5">
    <name type="scientific">Streptomyces spiralis</name>
    <dbReference type="NCBI Taxonomy" id="66376"/>
    <lineage>
        <taxon>Bacteria</taxon>
        <taxon>Bacillati</taxon>
        <taxon>Actinomycetota</taxon>
        <taxon>Actinomycetes</taxon>
        <taxon>Kitasatosporales</taxon>
        <taxon>Streptomycetaceae</taxon>
        <taxon>Streptomyces</taxon>
    </lineage>
</organism>
<evidence type="ECO:0000259" key="3">
    <source>
        <dbReference type="Pfam" id="PF13649"/>
    </source>
</evidence>
<dbReference type="PANTHER" id="PTHR43861:SF1">
    <property type="entry name" value="TRANS-ACONITATE 2-METHYLTRANSFERASE"/>
    <property type="match status" value="1"/>
</dbReference>
<dbReference type="Proteomes" id="UP000641386">
    <property type="component" value="Unassembled WGS sequence"/>
</dbReference>
<name>A0A918ZKR3_9ACTN</name>
<dbReference type="InterPro" id="IPR041698">
    <property type="entry name" value="Methyltransf_25"/>
</dbReference>
<keyword evidence="2" id="KW-0808">Transferase</keyword>
<dbReference type="SUPFAM" id="SSF53335">
    <property type="entry name" value="S-adenosyl-L-methionine-dependent methyltransferases"/>
    <property type="match status" value="1"/>
</dbReference>
<keyword evidence="1 4" id="KW-0489">Methyltransferase</keyword>
<keyword evidence="5" id="KW-1185">Reference proteome</keyword>
<comment type="caution">
    <text evidence="4">The sequence shown here is derived from an EMBL/GenBank/DDBJ whole genome shotgun (WGS) entry which is preliminary data.</text>
</comment>
<dbReference type="CDD" id="cd02440">
    <property type="entry name" value="AdoMet_MTases"/>
    <property type="match status" value="1"/>
</dbReference>
<evidence type="ECO:0000256" key="2">
    <source>
        <dbReference type="ARBA" id="ARBA00022679"/>
    </source>
</evidence>
<sequence>MTETDYLAAVRESYDTVAATYAQRVPEPAALDPLSRGMLAVFAESVRRAGTGPVADVGCGPGKVTAHLAASGVDAFGVDLSSRMLSLARRAHPHLRFVQGSMTALGIGGGAVGGILAWYSTHHTPPAHLPAVFAEFHRVLAPGGHLLWGCYTGDEHLRPVQGYGHPVSYESYLSPAERVAELLGRAGLVVTATLEQEPQGRLTRRHACLLARKP</sequence>
<reference evidence="4" key="1">
    <citation type="journal article" date="2014" name="Int. J. Syst. Evol. Microbiol.">
        <title>Complete genome sequence of Corynebacterium casei LMG S-19264T (=DSM 44701T), isolated from a smear-ripened cheese.</title>
        <authorList>
            <consortium name="US DOE Joint Genome Institute (JGI-PGF)"/>
            <person name="Walter F."/>
            <person name="Albersmeier A."/>
            <person name="Kalinowski J."/>
            <person name="Ruckert C."/>
        </authorList>
    </citation>
    <scope>NUCLEOTIDE SEQUENCE</scope>
    <source>
        <strain evidence="4">JCM 3302</strain>
    </source>
</reference>
<dbReference type="PANTHER" id="PTHR43861">
    <property type="entry name" value="TRANS-ACONITATE 2-METHYLTRANSFERASE-RELATED"/>
    <property type="match status" value="1"/>
</dbReference>
<reference evidence="4" key="2">
    <citation type="submission" date="2020-09" db="EMBL/GenBank/DDBJ databases">
        <authorList>
            <person name="Sun Q."/>
            <person name="Ohkuma M."/>
        </authorList>
    </citation>
    <scope>NUCLEOTIDE SEQUENCE</scope>
    <source>
        <strain evidence="4">JCM 3302</strain>
    </source>
</reference>
<evidence type="ECO:0000313" key="5">
    <source>
        <dbReference type="Proteomes" id="UP000641386"/>
    </source>
</evidence>
<gene>
    <name evidence="4" type="ORF">GCM10014715_07030</name>
</gene>
<dbReference type="AlphaFoldDB" id="A0A918ZKR3"/>
<protein>
    <submittedName>
        <fullName evidence="4">Methyltransferase</fullName>
    </submittedName>
</protein>
<dbReference type="Gene3D" id="3.40.50.150">
    <property type="entry name" value="Vaccinia Virus protein VP39"/>
    <property type="match status" value="1"/>
</dbReference>
<dbReference type="InterPro" id="IPR029063">
    <property type="entry name" value="SAM-dependent_MTases_sf"/>
</dbReference>
<dbReference type="GO" id="GO:0008168">
    <property type="term" value="F:methyltransferase activity"/>
    <property type="evidence" value="ECO:0007669"/>
    <property type="project" value="UniProtKB-KW"/>
</dbReference>
<feature type="domain" description="Methyltransferase" evidence="3">
    <location>
        <begin position="54"/>
        <end position="144"/>
    </location>
</feature>
<dbReference type="RefSeq" id="WP_189896125.1">
    <property type="nucleotide sequence ID" value="NZ_BNBC01000002.1"/>
</dbReference>
<dbReference type="GO" id="GO:0032259">
    <property type="term" value="P:methylation"/>
    <property type="evidence" value="ECO:0007669"/>
    <property type="project" value="UniProtKB-KW"/>
</dbReference>
<dbReference type="Pfam" id="PF13649">
    <property type="entry name" value="Methyltransf_25"/>
    <property type="match status" value="1"/>
</dbReference>
<dbReference type="EMBL" id="BNBC01000002">
    <property type="protein sequence ID" value="GHE56624.1"/>
    <property type="molecule type" value="Genomic_DNA"/>
</dbReference>